<dbReference type="SUPFAM" id="SSF53098">
    <property type="entry name" value="Ribonuclease H-like"/>
    <property type="match status" value="1"/>
</dbReference>
<reference evidence="2 5" key="2">
    <citation type="submission" date="2018-07" db="EMBL/GenBank/DDBJ databases">
        <title>The molecular basis for the intramolecular migration of carboxyl group in the catabolism of para-hydroxybenzoate via gentisate.</title>
        <authorList>
            <person name="Zhao H."/>
            <person name="Xu Y."/>
            <person name="Lin S."/>
            <person name="Spain J.C."/>
            <person name="Zhou N.-Y."/>
        </authorList>
    </citation>
    <scope>NUCLEOTIDE SEQUENCE [LARGE SCALE GENOMIC DNA]</scope>
    <source>
        <strain evidence="2 5">PHB-7a</strain>
    </source>
</reference>
<dbReference type="GO" id="GO:0015074">
    <property type="term" value="P:DNA integration"/>
    <property type="evidence" value="ECO:0007669"/>
    <property type="project" value="InterPro"/>
</dbReference>
<dbReference type="InterPro" id="IPR012337">
    <property type="entry name" value="RNaseH-like_sf"/>
</dbReference>
<protein>
    <recommendedName>
        <fullName evidence="1">Integrase catalytic domain-containing protein</fullName>
    </recommendedName>
</protein>
<dbReference type="Proteomes" id="UP000220106">
    <property type="component" value="Unassembled WGS sequence"/>
</dbReference>
<dbReference type="KEGG" id="pbut:DTO10_22790"/>
<dbReference type="Pfam" id="PF13333">
    <property type="entry name" value="rve_2"/>
    <property type="match status" value="1"/>
</dbReference>
<proteinExistence type="predicted"/>
<gene>
    <name evidence="3" type="ORF">CN689_05075</name>
    <name evidence="2" type="ORF">DTO10_22790</name>
</gene>
<evidence type="ECO:0000313" key="5">
    <source>
        <dbReference type="Proteomes" id="UP000260457"/>
    </source>
</evidence>
<accession>A0AAX0S7Y7</accession>
<dbReference type="Proteomes" id="UP000260457">
    <property type="component" value="Chromosome"/>
</dbReference>
<evidence type="ECO:0000259" key="1">
    <source>
        <dbReference type="Pfam" id="PF13333"/>
    </source>
</evidence>
<dbReference type="InterPro" id="IPR001584">
    <property type="entry name" value="Integrase_cat-core"/>
</dbReference>
<feature type="domain" description="Integrase catalytic" evidence="1">
    <location>
        <begin position="14"/>
        <end position="50"/>
    </location>
</feature>
<dbReference type="EMBL" id="NUEQ01000010">
    <property type="protein sequence ID" value="PEJ36307.1"/>
    <property type="molecule type" value="Genomic_DNA"/>
</dbReference>
<sequence>MSSRGNCCDNAPLESLFGHFKDEAYIKPCNTMEEPKKEMKSYMTYYNNLRYQWKRR</sequence>
<dbReference type="AlphaFoldDB" id="A0AAX0S7Y7"/>
<keyword evidence="5" id="KW-1185">Reference proteome</keyword>
<name>A0AAX0S7Y7_9BACI</name>
<dbReference type="EMBL" id="CP030926">
    <property type="protein sequence ID" value="AXN40923.1"/>
    <property type="molecule type" value="Genomic_DNA"/>
</dbReference>
<evidence type="ECO:0000313" key="3">
    <source>
        <dbReference type="EMBL" id="PEJ36307.1"/>
    </source>
</evidence>
<reference evidence="3 4" key="1">
    <citation type="submission" date="2017-09" db="EMBL/GenBank/DDBJ databases">
        <title>Large-scale bioinformatics analysis of Bacillus genomes uncovers conserved roles of natural products in bacterial physiology.</title>
        <authorList>
            <consortium name="Agbiome Team Llc"/>
            <person name="Bleich R.M."/>
            <person name="Kirk G.J."/>
            <person name="Santa Maria K.C."/>
            <person name="Allen S.E."/>
            <person name="Farag S."/>
            <person name="Shank E.A."/>
            <person name="Bowers A."/>
        </authorList>
    </citation>
    <scope>NUCLEOTIDE SEQUENCE [LARGE SCALE GENOMIC DNA]</scope>
    <source>
        <strain evidence="3 4">AFS003229</strain>
    </source>
</reference>
<organism evidence="3 4">
    <name type="scientific">Peribacillus butanolivorans</name>
    <dbReference type="NCBI Taxonomy" id="421767"/>
    <lineage>
        <taxon>Bacteria</taxon>
        <taxon>Bacillati</taxon>
        <taxon>Bacillota</taxon>
        <taxon>Bacilli</taxon>
        <taxon>Bacillales</taxon>
        <taxon>Bacillaceae</taxon>
        <taxon>Peribacillus</taxon>
    </lineage>
</organism>
<evidence type="ECO:0000313" key="2">
    <source>
        <dbReference type="EMBL" id="AXN40923.1"/>
    </source>
</evidence>
<evidence type="ECO:0000313" key="4">
    <source>
        <dbReference type="Proteomes" id="UP000220106"/>
    </source>
</evidence>